<keyword evidence="2" id="KW-1185">Reference proteome</keyword>
<protein>
    <submittedName>
        <fullName evidence="1">Uncharacterized protein</fullName>
    </submittedName>
</protein>
<evidence type="ECO:0000313" key="1">
    <source>
        <dbReference type="EMBL" id="SDD35986.1"/>
    </source>
</evidence>
<dbReference type="OrthoDB" id="823976at2"/>
<dbReference type="STRING" id="686796.SAMN04488104_102617"/>
<proteinExistence type="predicted"/>
<name>A0A1G6U5M3_9BACT</name>
<dbReference type="EMBL" id="FNAC01000026">
    <property type="protein sequence ID" value="SDD35986.1"/>
    <property type="molecule type" value="Genomic_DNA"/>
</dbReference>
<dbReference type="AlphaFoldDB" id="A0A1G6U5M3"/>
<dbReference type="Proteomes" id="UP000199060">
    <property type="component" value="Unassembled WGS sequence"/>
</dbReference>
<dbReference type="RefSeq" id="WP_087939738.1">
    <property type="nucleotide sequence ID" value="NZ_FNAC01000026.1"/>
</dbReference>
<gene>
    <name evidence="1" type="ORF">SAMN04488104_102617</name>
</gene>
<reference evidence="2" key="1">
    <citation type="submission" date="2016-10" db="EMBL/GenBank/DDBJ databases">
        <authorList>
            <person name="Varghese N."/>
            <person name="Submissions S."/>
        </authorList>
    </citation>
    <scope>NUCLEOTIDE SEQUENCE [LARGE SCALE GENOMIC DNA]</scope>
    <source>
        <strain evidence="2">DSM 23095</strain>
    </source>
</reference>
<sequence length="208" mass="23157">MSLRIKQLFSTVVLFLILAILPMGCEVFCNDPCGCRPKFEVKDFRITAFETLSLAQDGQRIHPSLVLPYDQTTKSFRVAQFETVAQSKESLGGLPGMAYACSPIAPQSIHRLIGLQLINKKEVVLGDGTILEVGKLLNEFVKMNYFSASETFPLAEFLDGGLPVFSDDLFKLVWQKAPGKELVLEFDLQIQLENGQGFVLPNEILSIR</sequence>
<evidence type="ECO:0000313" key="2">
    <source>
        <dbReference type="Proteomes" id="UP000199060"/>
    </source>
</evidence>
<accession>A0A1G6U5M3</accession>
<organism evidence="1 2">
    <name type="scientific">Algoriphagus faecimaris</name>
    <dbReference type="NCBI Taxonomy" id="686796"/>
    <lineage>
        <taxon>Bacteria</taxon>
        <taxon>Pseudomonadati</taxon>
        <taxon>Bacteroidota</taxon>
        <taxon>Cytophagia</taxon>
        <taxon>Cytophagales</taxon>
        <taxon>Cyclobacteriaceae</taxon>
        <taxon>Algoriphagus</taxon>
    </lineage>
</organism>